<dbReference type="Proteomes" id="UP000276133">
    <property type="component" value="Unassembled WGS sequence"/>
</dbReference>
<comment type="caution">
    <text evidence="1">The sequence shown here is derived from an EMBL/GenBank/DDBJ whole genome shotgun (WGS) entry which is preliminary data.</text>
</comment>
<evidence type="ECO:0000313" key="2">
    <source>
        <dbReference type="Proteomes" id="UP000276133"/>
    </source>
</evidence>
<reference evidence="1 2" key="1">
    <citation type="journal article" date="2018" name="Sci. Rep.">
        <title>Genomic signatures of local adaptation to the degree of environmental predictability in rotifers.</title>
        <authorList>
            <person name="Franch-Gras L."/>
            <person name="Hahn C."/>
            <person name="Garcia-Roger E.M."/>
            <person name="Carmona M.J."/>
            <person name="Serra M."/>
            <person name="Gomez A."/>
        </authorList>
    </citation>
    <scope>NUCLEOTIDE SEQUENCE [LARGE SCALE GENOMIC DNA]</scope>
    <source>
        <strain evidence="1">HYR1</strain>
    </source>
</reference>
<accession>A0A3M7R3J1</accession>
<evidence type="ECO:0000313" key="1">
    <source>
        <dbReference type="EMBL" id="RNA17818.1"/>
    </source>
</evidence>
<organism evidence="1 2">
    <name type="scientific">Brachionus plicatilis</name>
    <name type="common">Marine rotifer</name>
    <name type="synonym">Brachionus muelleri</name>
    <dbReference type="NCBI Taxonomy" id="10195"/>
    <lineage>
        <taxon>Eukaryota</taxon>
        <taxon>Metazoa</taxon>
        <taxon>Spiralia</taxon>
        <taxon>Gnathifera</taxon>
        <taxon>Rotifera</taxon>
        <taxon>Eurotatoria</taxon>
        <taxon>Monogononta</taxon>
        <taxon>Pseudotrocha</taxon>
        <taxon>Ploima</taxon>
        <taxon>Brachionidae</taxon>
        <taxon>Brachionus</taxon>
    </lineage>
</organism>
<proteinExistence type="predicted"/>
<keyword evidence="2" id="KW-1185">Reference proteome</keyword>
<protein>
    <submittedName>
        <fullName evidence="1">Uncharacterized protein</fullName>
    </submittedName>
</protein>
<gene>
    <name evidence="1" type="ORF">BpHYR1_039511</name>
</gene>
<sequence length="110" mass="13195">MKSKEILKPSKFLWIVIQDMRAEVCIFPINQNIEYQELKNFEKVYISNVFQPSSYSQKIRLNIHLVKSFLFEKKFNRYVVMSLCRTLMNPACLVNYNNDGQRLIFIYNIC</sequence>
<dbReference type="AlphaFoldDB" id="A0A3M7R3J1"/>
<dbReference type="EMBL" id="REGN01004367">
    <property type="protein sequence ID" value="RNA17818.1"/>
    <property type="molecule type" value="Genomic_DNA"/>
</dbReference>
<name>A0A3M7R3J1_BRAPC</name>